<reference evidence="2" key="1">
    <citation type="submission" date="2016-03" db="EMBL/GenBank/DDBJ databases">
        <title>Novel chaperonins are prevalent in the virioplankton and link to viral biology and ecology.</title>
        <authorList>
            <person name="Marine R.L."/>
            <person name="Nasko D.J."/>
            <person name="Polson S.W."/>
            <person name="Wommack K.E."/>
        </authorList>
    </citation>
    <scope>NUCLEOTIDE SEQUENCE</scope>
</reference>
<dbReference type="GO" id="GO:0044183">
    <property type="term" value="F:protein folding chaperone"/>
    <property type="evidence" value="ECO:0007669"/>
    <property type="project" value="InterPro"/>
</dbReference>
<dbReference type="CDD" id="cd00320">
    <property type="entry name" value="cpn10"/>
    <property type="match status" value="1"/>
</dbReference>
<gene>
    <name evidence="2" type="primary">groES</name>
</gene>
<dbReference type="InterPro" id="IPR037124">
    <property type="entry name" value="Chaperonin_GroES_sf"/>
</dbReference>
<dbReference type="Gene3D" id="2.30.33.40">
    <property type="entry name" value="GroES chaperonin"/>
    <property type="match status" value="1"/>
</dbReference>
<dbReference type="EMBL" id="KU970705">
    <property type="protein sequence ID" value="ASN63299.1"/>
    <property type="molecule type" value="Genomic_DNA"/>
</dbReference>
<keyword evidence="1" id="KW-0143">Chaperone</keyword>
<sequence>MYEGIVIPQEVQDLLPAPTGYRLLIATVEVNKQTKGGVYIPDELKDREKTASIIGCVVRMGPDAYKDSDKFDAGPYCKEGDFVLFRSYSGTKFRVSGTEFRIINDDTVEAVVPDPRHFERV</sequence>
<proteinExistence type="predicted"/>
<dbReference type="PRINTS" id="PR00297">
    <property type="entry name" value="CHAPERONIN10"/>
</dbReference>
<dbReference type="InterPro" id="IPR011032">
    <property type="entry name" value="GroES-like_sf"/>
</dbReference>
<dbReference type="InterPro" id="IPR020818">
    <property type="entry name" value="Chaperonin_GroES"/>
</dbReference>
<dbReference type="Pfam" id="PF00166">
    <property type="entry name" value="Cpn10"/>
    <property type="match status" value="1"/>
</dbReference>
<name>A0A221S326_9VIRU</name>
<dbReference type="SMART" id="SM00883">
    <property type="entry name" value="Cpn10"/>
    <property type="match status" value="1"/>
</dbReference>
<evidence type="ECO:0000256" key="1">
    <source>
        <dbReference type="ARBA" id="ARBA00023186"/>
    </source>
</evidence>
<dbReference type="GO" id="GO:0005524">
    <property type="term" value="F:ATP binding"/>
    <property type="evidence" value="ECO:0007669"/>
    <property type="project" value="InterPro"/>
</dbReference>
<organism evidence="2">
    <name type="scientific">uncultured virus</name>
    <dbReference type="NCBI Taxonomy" id="340016"/>
    <lineage>
        <taxon>Viruses</taxon>
        <taxon>environmental samples</taxon>
    </lineage>
</organism>
<accession>A0A221S326</accession>
<evidence type="ECO:0000313" key="2">
    <source>
        <dbReference type="EMBL" id="ASN63299.1"/>
    </source>
</evidence>
<protein>
    <submittedName>
        <fullName evidence="2">Co-chaperonin GroES</fullName>
    </submittedName>
</protein>
<dbReference type="SUPFAM" id="SSF50129">
    <property type="entry name" value="GroES-like"/>
    <property type="match status" value="1"/>
</dbReference>